<evidence type="ECO:0000313" key="2">
    <source>
        <dbReference type="EMBL" id="TDP91460.1"/>
    </source>
</evidence>
<sequence length="203" mass="21465">MTGFGAAVAPTVKPRTPRKHPLAGNGPIVDRARQALRFTAEQFGEVTGADQTTVSVRTADGLDLALSYEPGNYVFSRVYALTVSTQLPASTAIPRGVKLVHRGPQRGGTFVADRGSLPDSRAVARLNAITAEHLGTIDMVRASIAQTGQRTLTLSPMGGAYVWVMIPPVFKATAFPPGEPERILALIRAVRELDPAPSPSPSA</sequence>
<reference evidence="2 3" key="1">
    <citation type="submission" date="2019-03" db="EMBL/GenBank/DDBJ databases">
        <title>Genomic analyses of the natural microbiome of Caenorhabditis elegans.</title>
        <authorList>
            <person name="Samuel B."/>
        </authorList>
    </citation>
    <scope>NUCLEOTIDE SEQUENCE [LARGE SCALE GENOMIC DNA]</scope>
    <source>
        <strain evidence="2 3">JUb18</strain>
    </source>
</reference>
<evidence type="ECO:0000313" key="3">
    <source>
        <dbReference type="Proteomes" id="UP000295601"/>
    </source>
</evidence>
<feature type="region of interest" description="Disordered" evidence="1">
    <location>
        <begin position="1"/>
        <end position="26"/>
    </location>
</feature>
<keyword evidence="3" id="KW-1185">Reference proteome</keyword>
<dbReference type="OrthoDB" id="4989564at2"/>
<name>A0A4R6RWQ3_9MICO</name>
<dbReference type="EMBL" id="SNYA01000005">
    <property type="protein sequence ID" value="TDP91460.1"/>
    <property type="molecule type" value="Genomic_DNA"/>
</dbReference>
<accession>A0A4R6RWQ3</accession>
<dbReference type="Proteomes" id="UP000295601">
    <property type="component" value="Unassembled WGS sequence"/>
</dbReference>
<dbReference type="AlphaFoldDB" id="A0A4R6RWQ3"/>
<evidence type="ECO:0000256" key="1">
    <source>
        <dbReference type="SAM" id="MobiDB-lite"/>
    </source>
</evidence>
<gene>
    <name evidence="2" type="ORF">EDF62_2076</name>
</gene>
<protein>
    <submittedName>
        <fullName evidence="2">Uncharacterized protein</fullName>
    </submittedName>
</protein>
<dbReference type="Pfam" id="PF11354">
    <property type="entry name" value="DUF3156"/>
    <property type="match status" value="1"/>
</dbReference>
<proteinExistence type="predicted"/>
<dbReference type="InterPro" id="IPR021500">
    <property type="entry name" value="DUF3156"/>
</dbReference>
<comment type="caution">
    <text evidence="2">The sequence shown here is derived from an EMBL/GenBank/DDBJ whole genome shotgun (WGS) entry which is preliminary data.</text>
</comment>
<dbReference type="RefSeq" id="WP_133616946.1">
    <property type="nucleotide sequence ID" value="NZ_CP080492.1"/>
</dbReference>
<organism evidence="2 3">
    <name type="scientific">Leucobacter luti</name>
    <dbReference type="NCBI Taxonomy" id="340320"/>
    <lineage>
        <taxon>Bacteria</taxon>
        <taxon>Bacillati</taxon>
        <taxon>Actinomycetota</taxon>
        <taxon>Actinomycetes</taxon>
        <taxon>Micrococcales</taxon>
        <taxon>Microbacteriaceae</taxon>
        <taxon>Leucobacter</taxon>
    </lineage>
</organism>